<dbReference type="EMBL" id="DSBT01000166">
    <property type="protein sequence ID" value="HDP77696.1"/>
    <property type="molecule type" value="Genomic_DNA"/>
</dbReference>
<protein>
    <submittedName>
        <fullName evidence="1">Uncharacterized protein</fullName>
    </submittedName>
</protein>
<gene>
    <name evidence="1" type="ORF">ENN47_05850</name>
</gene>
<evidence type="ECO:0000313" key="1">
    <source>
        <dbReference type="EMBL" id="HDP77696.1"/>
    </source>
</evidence>
<name>A0A7C1CVM2_9BACT</name>
<reference evidence="1" key="1">
    <citation type="journal article" date="2020" name="mSystems">
        <title>Genome- and Community-Level Interaction Insights into Carbon Utilization and Element Cycling Functions of Hydrothermarchaeota in Hydrothermal Sediment.</title>
        <authorList>
            <person name="Zhou Z."/>
            <person name="Liu Y."/>
            <person name="Xu W."/>
            <person name="Pan J."/>
            <person name="Luo Z.H."/>
            <person name="Li M."/>
        </authorList>
    </citation>
    <scope>NUCLEOTIDE SEQUENCE [LARGE SCALE GENOMIC DNA]</scope>
    <source>
        <strain evidence="1">SpSt-1179</strain>
    </source>
</reference>
<dbReference type="Proteomes" id="UP000886198">
    <property type="component" value="Unassembled WGS sequence"/>
</dbReference>
<organism evidence="1">
    <name type="scientific">Mesotoga infera</name>
    <dbReference type="NCBI Taxonomy" id="1236046"/>
    <lineage>
        <taxon>Bacteria</taxon>
        <taxon>Thermotogati</taxon>
        <taxon>Thermotogota</taxon>
        <taxon>Thermotogae</taxon>
        <taxon>Kosmotogales</taxon>
        <taxon>Kosmotogaceae</taxon>
        <taxon>Mesotoga</taxon>
    </lineage>
</organism>
<dbReference type="Pfam" id="PF03682">
    <property type="entry name" value="UPF0158"/>
    <property type="match status" value="1"/>
</dbReference>
<accession>A0A7C1CVM2</accession>
<comment type="caution">
    <text evidence="1">The sequence shown here is derived from an EMBL/GenBank/DDBJ whole genome shotgun (WGS) entry which is preliminary data.</text>
</comment>
<dbReference type="AlphaFoldDB" id="A0A7C1CVM2"/>
<dbReference type="InterPro" id="IPR005361">
    <property type="entry name" value="UPF0158"/>
</dbReference>
<proteinExistence type="predicted"/>
<sequence>MKIEDLYTYYDLFCGDQSERYADIPWITPEEKFALIEEFIYTRVEESVRDEFYYEISGRGAFSKFRTFLEHHGEYKDAWFEFEGENLRRIAIKWLNSIGIDPTDTSEK</sequence>